<dbReference type="Proteomes" id="UP001152797">
    <property type="component" value="Unassembled WGS sequence"/>
</dbReference>
<keyword evidence="8" id="KW-0282">Flagellum</keyword>
<feature type="transmembrane region" description="Helical" evidence="6">
    <location>
        <begin position="362"/>
        <end position="387"/>
    </location>
</feature>
<feature type="transmembrane region" description="Helical" evidence="6">
    <location>
        <begin position="213"/>
        <end position="235"/>
    </location>
</feature>
<dbReference type="InterPro" id="IPR006135">
    <property type="entry name" value="T3SS_substrate_exporter"/>
</dbReference>
<evidence type="ECO:0000313" key="9">
    <source>
        <dbReference type="Proteomes" id="UP001152797"/>
    </source>
</evidence>
<dbReference type="EMBL" id="CAMXCT030000001">
    <property type="protein sequence ID" value="CAL4759534.1"/>
    <property type="molecule type" value="Genomic_DNA"/>
</dbReference>
<feature type="transmembrane region" description="Helical" evidence="6">
    <location>
        <begin position="452"/>
        <end position="477"/>
    </location>
</feature>
<keyword evidence="4 6" id="KW-1133">Transmembrane helix</keyword>
<evidence type="ECO:0000256" key="2">
    <source>
        <dbReference type="ARBA" id="ARBA00022475"/>
    </source>
</evidence>
<keyword evidence="5 6" id="KW-0472">Membrane</keyword>
<protein>
    <submittedName>
        <fullName evidence="8">Flagellar biosynthetic protein FlhB</fullName>
    </submittedName>
</protein>
<dbReference type="Pfam" id="PF01311">
    <property type="entry name" value="Bac_export_1"/>
    <property type="match status" value="1"/>
</dbReference>
<dbReference type="Pfam" id="PF01313">
    <property type="entry name" value="Bac_export_3"/>
    <property type="match status" value="1"/>
</dbReference>
<accession>A0A9P1BFB1</accession>
<name>A0A9P1BFB1_9DINO</name>
<dbReference type="EMBL" id="CAMXCT010000001">
    <property type="protein sequence ID" value="CAI3972222.1"/>
    <property type="molecule type" value="Genomic_DNA"/>
</dbReference>
<dbReference type="AlphaFoldDB" id="A0A9P1BFB1"/>
<evidence type="ECO:0000256" key="4">
    <source>
        <dbReference type="ARBA" id="ARBA00022989"/>
    </source>
</evidence>
<evidence type="ECO:0000256" key="1">
    <source>
        <dbReference type="ARBA" id="ARBA00004651"/>
    </source>
</evidence>
<dbReference type="InterPro" id="IPR002191">
    <property type="entry name" value="Bac_export_3"/>
</dbReference>
<dbReference type="GO" id="GO:0009306">
    <property type="term" value="P:protein secretion"/>
    <property type="evidence" value="ECO:0007669"/>
    <property type="project" value="InterPro"/>
</dbReference>
<comment type="caution">
    <text evidence="7">The sequence shown here is derived from an EMBL/GenBank/DDBJ whole genome shotgun (WGS) entry which is preliminary data.</text>
</comment>
<keyword evidence="3 6" id="KW-0812">Transmembrane</keyword>
<evidence type="ECO:0000256" key="3">
    <source>
        <dbReference type="ARBA" id="ARBA00022692"/>
    </source>
</evidence>
<dbReference type="EMBL" id="CAMXCT020000001">
    <property type="protein sequence ID" value="CAL1125597.1"/>
    <property type="molecule type" value="Genomic_DNA"/>
</dbReference>
<feature type="transmembrane region" description="Helical" evidence="6">
    <location>
        <begin position="104"/>
        <end position="133"/>
    </location>
</feature>
<dbReference type="PANTHER" id="PTHR30531:SF12">
    <property type="entry name" value="FLAGELLAR BIOSYNTHETIC PROTEIN FLHB"/>
    <property type="match status" value="1"/>
</dbReference>
<feature type="transmembrane region" description="Helical" evidence="6">
    <location>
        <begin position="247"/>
        <end position="271"/>
    </location>
</feature>
<comment type="subcellular location">
    <subcellularLocation>
        <location evidence="1">Cell membrane</location>
        <topology evidence="1">Multi-pass membrane protein</topology>
    </subcellularLocation>
</comment>
<evidence type="ECO:0000256" key="6">
    <source>
        <dbReference type="SAM" id="Phobius"/>
    </source>
</evidence>
<dbReference type="PANTHER" id="PTHR30531">
    <property type="entry name" value="FLAGELLAR BIOSYNTHETIC PROTEIN FLHB"/>
    <property type="match status" value="1"/>
</dbReference>
<reference evidence="7" key="1">
    <citation type="submission" date="2022-10" db="EMBL/GenBank/DDBJ databases">
        <authorList>
            <person name="Chen Y."/>
            <person name="Dougan E. K."/>
            <person name="Chan C."/>
            <person name="Rhodes N."/>
            <person name="Thang M."/>
        </authorList>
    </citation>
    <scope>NUCLEOTIDE SEQUENCE</scope>
</reference>
<keyword evidence="8" id="KW-0966">Cell projection</keyword>
<keyword evidence="2" id="KW-1003">Cell membrane</keyword>
<dbReference type="Gene3D" id="3.40.1690.10">
    <property type="entry name" value="secretion proteins EscU"/>
    <property type="match status" value="1"/>
</dbReference>
<sequence length="635" mass="67946">MTPSDVVDMCREALMIGLLVSAPVLITGVVVGLLIGINPDHFLIFTLVLIRISGLVVTAPIFGDKAVPPRIRGMLAFGLALLLTPTQIDTVIPPPENLLGFAKLAGGEILVGLTLGLGVMLLFSGAQLAGQLISHLSGMALADVFQPGLDTSLPVFSHLLYLVSLAVFVLIDGHRLVMTGLLSAFSAVPPGSAGVPLSAAEAFTELLSQSFMLGIRTAAPITVAQLLGTLVLGLISRTLPQLNVLVMGFGINALVTLSLIMFTMAGMVWVFESQMEPLLELAFDAVNLQKAREQGQVARSQDLSSAALLLGGLLALLWMGRGMVNFFFDITLDHLGGDAWLSTDVATISNQSVGMVAGIAGIFLPILGIIVLLAVVSNVLQVGFMFLPEKLALNPGHVNPLKGVKRIFSLPGVVRLGFGIIKICIVGVIAGISLYSQRDEILALSGLSIPQIAWFLPEILLWTAIKIAVALLILALLDYAFQKWKHEQDLKMTNQEVREEMKNLQGDPQIIARRRAVQRQLVLNRLSSAVPKADVVITNPTELAIAIQYDTETMLAPIVVAKGAGVVAQRIRRLALENSIPVIEKKPLAQALYKQVDVNHPIPRDLYAAVAEVLAYVYQLKGKPIPTPPNARDAA</sequence>
<keyword evidence="8" id="KW-0969">Cilium</keyword>
<dbReference type="SUPFAM" id="SSF160544">
    <property type="entry name" value="EscU C-terminal domain-like"/>
    <property type="match status" value="1"/>
</dbReference>
<evidence type="ECO:0000313" key="7">
    <source>
        <dbReference type="EMBL" id="CAI3972222.1"/>
    </source>
</evidence>
<dbReference type="InterPro" id="IPR002010">
    <property type="entry name" value="T3SS_IM_R"/>
</dbReference>
<feature type="transmembrane region" description="Helical" evidence="6">
    <location>
        <begin position="13"/>
        <end position="35"/>
    </location>
</feature>
<gene>
    <name evidence="7" type="ORF">C1SCF055_LOCUS812</name>
</gene>
<dbReference type="PRINTS" id="PR00950">
    <property type="entry name" value="TYPE3IMSPROT"/>
</dbReference>
<dbReference type="OrthoDB" id="8300507at2759"/>
<keyword evidence="9" id="KW-1185">Reference proteome</keyword>
<feature type="transmembrane region" description="Helical" evidence="6">
    <location>
        <begin position="153"/>
        <end position="171"/>
    </location>
</feature>
<organism evidence="7">
    <name type="scientific">Cladocopium goreaui</name>
    <dbReference type="NCBI Taxonomy" id="2562237"/>
    <lineage>
        <taxon>Eukaryota</taxon>
        <taxon>Sar</taxon>
        <taxon>Alveolata</taxon>
        <taxon>Dinophyceae</taxon>
        <taxon>Suessiales</taxon>
        <taxon>Symbiodiniaceae</taxon>
        <taxon>Cladocopium</taxon>
    </lineage>
</organism>
<proteinExistence type="predicted"/>
<feature type="transmembrane region" description="Helical" evidence="6">
    <location>
        <begin position="408"/>
        <end position="432"/>
    </location>
</feature>
<reference evidence="8 9" key="2">
    <citation type="submission" date="2024-05" db="EMBL/GenBank/DDBJ databases">
        <authorList>
            <person name="Chen Y."/>
            <person name="Shah S."/>
            <person name="Dougan E. K."/>
            <person name="Thang M."/>
            <person name="Chan C."/>
        </authorList>
    </citation>
    <scope>NUCLEOTIDE SEQUENCE [LARGE SCALE GENOMIC DNA]</scope>
</reference>
<feature type="transmembrane region" description="Helical" evidence="6">
    <location>
        <begin position="42"/>
        <end position="62"/>
    </location>
</feature>
<evidence type="ECO:0000256" key="5">
    <source>
        <dbReference type="ARBA" id="ARBA00023136"/>
    </source>
</evidence>
<dbReference type="Pfam" id="PF01312">
    <property type="entry name" value="Bac_export_2"/>
    <property type="match status" value="1"/>
</dbReference>
<dbReference type="Gene3D" id="6.10.250.2080">
    <property type="match status" value="1"/>
</dbReference>
<dbReference type="InterPro" id="IPR029025">
    <property type="entry name" value="T3SS_substrate_exporter_C"/>
</dbReference>
<evidence type="ECO:0000313" key="8">
    <source>
        <dbReference type="EMBL" id="CAL4759534.1"/>
    </source>
</evidence>
<dbReference type="GO" id="GO:0005886">
    <property type="term" value="C:plasma membrane"/>
    <property type="evidence" value="ECO:0007669"/>
    <property type="project" value="UniProtKB-SubCell"/>
</dbReference>
<dbReference type="GO" id="GO:0006605">
    <property type="term" value="P:protein targeting"/>
    <property type="evidence" value="ECO:0007669"/>
    <property type="project" value="InterPro"/>
</dbReference>